<dbReference type="Proteomes" id="UP000403266">
    <property type="component" value="Unassembled WGS sequence"/>
</dbReference>
<dbReference type="EMBL" id="VOSK01000446">
    <property type="protein sequence ID" value="MPR30784.1"/>
    <property type="molecule type" value="Genomic_DNA"/>
</dbReference>
<dbReference type="RefSeq" id="WP_152717716.1">
    <property type="nucleotide sequence ID" value="NZ_VOSJ01000538.1"/>
</dbReference>
<dbReference type="OrthoDB" id="8479270at2"/>
<name>A0A5N7MXG5_9HYPH</name>
<evidence type="ECO:0000313" key="2">
    <source>
        <dbReference type="Proteomes" id="UP000403266"/>
    </source>
</evidence>
<keyword evidence="2" id="KW-1185">Reference proteome</keyword>
<gene>
    <name evidence="1" type="ORF">FS320_38940</name>
</gene>
<organism evidence="1 2">
    <name type="scientific">Microvirga tunisiensis</name>
    <dbReference type="NCBI Taxonomy" id="2108360"/>
    <lineage>
        <taxon>Bacteria</taxon>
        <taxon>Pseudomonadati</taxon>
        <taxon>Pseudomonadota</taxon>
        <taxon>Alphaproteobacteria</taxon>
        <taxon>Hyphomicrobiales</taxon>
        <taxon>Methylobacteriaceae</taxon>
        <taxon>Microvirga</taxon>
    </lineage>
</organism>
<proteinExistence type="predicted"/>
<accession>A0A5N7MXG5</accession>
<evidence type="ECO:0000313" key="1">
    <source>
        <dbReference type="EMBL" id="MPR30784.1"/>
    </source>
</evidence>
<dbReference type="AlphaFoldDB" id="A0A5N7MXG5"/>
<comment type="caution">
    <text evidence="1">The sequence shown here is derived from an EMBL/GenBank/DDBJ whole genome shotgun (WGS) entry which is preliminary data.</text>
</comment>
<sequence length="122" mass="13364">MFSRTALVAVVLVASLPLPIRAHDIYSLLLDEVGASCCDDQDCRPALHRMRASGVQMLVDQRWIDVPDERIQYRALLGDTGETGGGHWCGSTYKPDFGTPNTVYMTKCAVLPPQSASVQDEP</sequence>
<reference evidence="1 2" key="1">
    <citation type="journal article" date="2019" name="Syst. Appl. Microbiol.">
        <title>Microvirga tunisiensis sp. nov., a root nodule symbiotic bacterium isolated from Lupinus micranthus and L. luteus grown in Northern Tunisia.</title>
        <authorList>
            <person name="Msaddak A."/>
            <person name="Rejili M."/>
            <person name="Duran D."/>
            <person name="Mars M."/>
            <person name="Palacios J.M."/>
            <person name="Ruiz-Argueso T."/>
            <person name="Rey L."/>
            <person name="Imperial J."/>
        </authorList>
    </citation>
    <scope>NUCLEOTIDE SEQUENCE [LARGE SCALE GENOMIC DNA]</scope>
    <source>
        <strain evidence="1 2">Lmie10</strain>
    </source>
</reference>
<protein>
    <submittedName>
        <fullName evidence="1">Uncharacterized protein</fullName>
    </submittedName>
</protein>